<evidence type="ECO:0000256" key="1">
    <source>
        <dbReference type="ARBA" id="ARBA00004141"/>
    </source>
</evidence>
<dbReference type="GO" id="GO:0016020">
    <property type="term" value="C:membrane"/>
    <property type="evidence" value="ECO:0007669"/>
    <property type="project" value="UniProtKB-SubCell"/>
</dbReference>
<sequence length="515" mass="56962">MADSTHLLLYHQNSSDSIVHHQDYDAHNLSSLSSTIDKCIGDKLNWTQFLQALLISCSWFFDGQQAFITIFTDAHPSWHCIDNPCNSATTNMCTLPKYSWAWDGPTHASIISEFGLECSSSFIMGLPASMFFAGCFVGGLVFSTLADSSFGRKNMLFFSCLIMSLSSFLATFSANVWVYSALKFLSGFGRGTIGTVTLVLVSELVAKGWRGKLGVMGFSFFSIGFLTLSPLAYINQGFSWRNLYLWTSLPSILYCGLVHFFVPESPRWLLIRGKKEEAMKILKNINTSITHSSLKFAISRLSLEEEVWNADLFSALKIMLQKKWSSRRILTITAMGLGIGLVYYGMPLGLGILSFNLYLSVTFNALSEILSAFLTYVLLDKFNRRSMIFILTIISGVSSVLATMEGVIIMRRLQIVFELISFSCACTACDVVLIYTTELFPTSIRNSALSLVRQTVALGGAFSPVLVAAGREHRFLCYGVLGLAIGCSGIFGVCLPETKGKAFCDTMDEEESNCY</sequence>
<dbReference type="Gene3D" id="1.20.1250.20">
    <property type="entry name" value="MFS general substrate transporter like domains"/>
    <property type="match status" value="1"/>
</dbReference>
<dbReference type="InterPro" id="IPR020846">
    <property type="entry name" value="MFS_dom"/>
</dbReference>
<feature type="domain" description="Major facilitator superfamily (MFS) profile" evidence="7">
    <location>
        <begin position="51"/>
        <end position="515"/>
    </location>
</feature>
<proteinExistence type="predicted"/>
<evidence type="ECO:0000259" key="7">
    <source>
        <dbReference type="PROSITE" id="PS50850"/>
    </source>
</evidence>
<protein>
    <submittedName>
        <fullName evidence="8">Organic cation/carnitine transporter 3</fullName>
    </submittedName>
</protein>
<feature type="transmembrane region" description="Helical" evidence="6">
    <location>
        <begin position="155"/>
        <end position="178"/>
    </location>
</feature>
<feature type="transmembrane region" description="Helical" evidence="6">
    <location>
        <begin position="329"/>
        <end position="346"/>
    </location>
</feature>
<dbReference type="EMBL" id="QZWG01000002">
    <property type="protein sequence ID" value="RZC25076.1"/>
    <property type="molecule type" value="Genomic_DNA"/>
</dbReference>
<feature type="transmembrane region" description="Helical" evidence="6">
    <location>
        <begin position="184"/>
        <end position="206"/>
    </location>
</feature>
<feature type="transmembrane region" description="Helical" evidence="6">
    <location>
        <begin position="475"/>
        <end position="495"/>
    </location>
</feature>
<keyword evidence="4 6" id="KW-1133">Transmembrane helix</keyword>
<evidence type="ECO:0000313" key="8">
    <source>
        <dbReference type="EMBL" id="RZC25076.1"/>
    </source>
</evidence>
<dbReference type="InterPro" id="IPR005828">
    <property type="entry name" value="MFS_sugar_transport-like"/>
</dbReference>
<dbReference type="Proteomes" id="UP000289340">
    <property type="component" value="Chromosome 2"/>
</dbReference>
<evidence type="ECO:0000313" key="9">
    <source>
        <dbReference type="Proteomes" id="UP000289340"/>
    </source>
</evidence>
<keyword evidence="3 6" id="KW-0812">Transmembrane</keyword>
<dbReference type="Gramene" id="XM_028330655.1">
    <property type="protein sequence ID" value="XP_028186456.1"/>
    <property type="gene ID" value="LOC114373112"/>
</dbReference>
<evidence type="ECO:0000256" key="6">
    <source>
        <dbReference type="SAM" id="Phobius"/>
    </source>
</evidence>
<reference evidence="8 9" key="1">
    <citation type="submission" date="2018-09" db="EMBL/GenBank/DDBJ databases">
        <title>A high-quality reference genome of wild soybean provides a powerful tool to mine soybean genomes.</title>
        <authorList>
            <person name="Xie M."/>
            <person name="Chung C.Y.L."/>
            <person name="Li M.-W."/>
            <person name="Wong F.-L."/>
            <person name="Chan T.-F."/>
            <person name="Lam H.-M."/>
        </authorList>
    </citation>
    <scope>NUCLEOTIDE SEQUENCE [LARGE SCALE GENOMIC DNA]</scope>
    <source>
        <strain evidence="9">cv. W05</strain>
        <tissue evidence="8">Hypocotyl of etiolated seedlings</tissue>
    </source>
</reference>
<feature type="transmembrane region" description="Helical" evidence="6">
    <location>
        <begin position="358"/>
        <end position="379"/>
    </location>
</feature>
<keyword evidence="9" id="KW-1185">Reference proteome</keyword>
<dbReference type="InterPro" id="IPR005829">
    <property type="entry name" value="Sugar_transporter_CS"/>
</dbReference>
<feature type="transmembrane region" description="Helical" evidence="6">
    <location>
        <begin position="213"/>
        <end position="231"/>
    </location>
</feature>
<feature type="transmembrane region" description="Helical" evidence="6">
    <location>
        <begin position="243"/>
        <end position="262"/>
    </location>
</feature>
<dbReference type="InterPro" id="IPR036259">
    <property type="entry name" value="MFS_trans_sf"/>
</dbReference>
<evidence type="ECO:0000256" key="4">
    <source>
        <dbReference type="ARBA" id="ARBA00022989"/>
    </source>
</evidence>
<dbReference type="Pfam" id="PF00083">
    <property type="entry name" value="Sugar_tr"/>
    <property type="match status" value="1"/>
</dbReference>
<evidence type="ECO:0000256" key="3">
    <source>
        <dbReference type="ARBA" id="ARBA00022692"/>
    </source>
</evidence>
<dbReference type="PROSITE" id="PS00217">
    <property type="entry name" value="SUGAR_TRANSPORT_2"/>
    <property type="match status" value="1"/>
</dbReference>
<dbReference type="SMR" id="A0A445LP84"/>
<feature type="transmembrane region" description="Helical" evidence="6">
    <location>
        <begin position="122"/>
        <end position="143"/>
    </location>
</feature>
<feature type="transmembrane region" description="Helical" evidence="6">
    <location>
        <begin position="386"/>
        <end position="409"/>
    </location>
</feature>
<evidence type="ECO:0000256" key="2">
    <source>
        <dbReference type="ARBA" id="ARBA00022448"/>
    </source>
</evidence>
<keyword evidence="5 6" id="KW-0472">Membrane</keyword>
<keyword evidence="2" id="KW-0813">Transport</keyword>
<dbReference type="PANTHER" id="PTHR24064">
    <property type="entry name" value="SOLUTE CARRIER FAMILY 22 MEMBER"/>
    <property type="match status" value="1"/>
</dbReference>
<feature type="transmembrane region" description="Helical" evidence="6">
    <location>
        <begin position="415"/>
        <end position="436"/>
    </location>
</feature>
<name>A0A445LP84_GLYSO</name>
<comment type="caution">
    <text evidence="8">The sequence shown here is derived from an EMBL/GenBank/DDBJ whole genome shotgun (WGS) entry which is preliminary data.</text>
</comment>
<evidence type="ECO:0000256" key="5">
    <source>
        <dbReference type="ARBA" id="ARBA00023136"/>
    </source>
</evidence>
<dbReference type="GO" id="GO:0022857">
    <property type="term" value="F:transmembrane transporter activity"/>
    <property type="evidence" value="ECO:0007669"/>
    <property type="project" value="InterPro"/>
</dbReference>
<dbReference type="SUPFAM" id="SSF103473">
    <property type="entry name" value="MFS general substrate transporter"/>
    <property type="match status" value="1"/>
</dbReference>
<organism evidence="8 9">
    <name type="scientific">Glycine soja</name>
    <name type="common">Wild soybean</name>
    <dbReference type="NCBI Taxonomy" id="3848"/>
    <lineage>
        <taxon>Eukaryota</taxon>
        <taxon>Viridiplantae</taxon>
        <taxon>Streptophyta</taxon>
        <taxon>Embryophyta</taxon>
        <taxon>Tracheophyta</taxon>
        <taxon>Spermatophyta</taxon>
        <taxon>Magnoliopsida</taxon>
        <taxon>eudicotyledons</taxon>
        <taxon>Gunneridae</taxon>
        <taxon>Pentapetalae</taxon>
        <taxon>rosids</taxon>
        <taxon>fabids</taxon>
        <taxon>Fabales</taxon>
        <taxon>Fabaceae</taxon>
        <taxon>Papilionoideae</taxon>
        <taxon>50 kb inversion clade</taxon>
        <taxon>NPAAA clade</taxon>
        <taxon>indigoferoid/millettioid clade</taxon>
        <taxon>Phaseoleae</taxon>
        <taxon>Glycine</taxon>
        <taxon>Glycine subgen. Soja</taxon>
    </lineage>
</organism>
<comment type="subcellular location">
    <subcellularLocation>
        <location evidence="1">Membrane</location>
        <topology evidence="1">Multi-pass membrane protein</topology>
    </subcellularLocation>
</comment>
<feature type="transmembrane region" description="Helical" evidence="6">
    <location>
        <begin position="448"/>
        <end position="469"/>
    </location>
</feature>
<gene>
    <name evidence="8" type="ORF">D0Y65_003967</name>
</gene>
<dbReference type="AlphaFoldDB" id="A0A445LP84"/>
<accession>A0A445LP84</accession>
<dbReference type="PROSITE" id="PS50850">
    <property type="entry name" value="MFS"/>
    <property type="match status" value="1"/>
</dbReference>